<evidence type="ECO:0000313" key="3">
    <source>
        <dbReference type="EMBL" id="CUA93240.1"/>
    </source>
</evidence>
<reference evidence="4" key="1">
    <citation type="submission" date="2015-08" db="EMBL/GenBank/DDBJ databases">
        <authorList>
            <person name="Varghese N."/>
        </authorList>
    </citation>
    <scope>NUCLEOTIDE SEQUENCE [LARGE SCALE GENOMIC DNA]</scope>
    <source>
        <strain evidence="4">DSM 23407</strain>
    </source>
</reference>
<evidence type="ECO:0000259" key="2">
    <source>
        <dbReference type="Pfam" id="PF18557"/>
    </source>
</evidence>
<feature type="compositionally biased region" description="Basic and acidic residues" evidence="1">
    <location>
        <begin position="1"/>
        <end position="10"/>
    </location>
</feature>
<evidence type="ECO:0000313" key="4">
    <source>
        <dbReference type="Proteomes" id="UP000183900"/>
    </source>
</evidence>
<dbReference type="Proteomes" id="UP000183900">
    <property type="component" value="Unassembled WGS sequence"/>
</dbReference>
<sequence length="64" mass="7222">MPMNDWKKPGTPDAGTGALEGAHAQQISARLRQLYDTVQNEGIPDRFLDLLERLDEAEERSLKK</sequence>
<gene>
    <name evidence="3" type="ORF">Ga0061067_102308</name>
</gene>
<dbReference type="AlphaFoldDB" id="A0A0K6HQP3"/>
<dbReference type="InterPro" id="IPR041649">
    <property type="entry name" value="NepR"/>
</dbReference>
<proteinExistence type="predicted"/>
<protein>
    <recommendedName>
        <fullName evidence="2">Anti-sigma factor NepR domain-containing protein</fullName>
    </recommendedName>
</protein>
<feature type="domain" description="Anti-sigma factor NepR" evidence="2">
    <location>
        <begin position="25"/>
        <end position="58"/>
    </location>
</feature>
<feature type="region of interest" description="Disordered" evidence="1">
    <location>
        <begin position="1"/>
        <end position="22"/>
    </location>
</feature>
<evidence type="ECO:0000256" key="1">
    <source>
        <dbReference type="SAM" id="MobiDB-lite"/>
    </source>
</evidence>
<organism evidence="3 4">
    <name type="scientific">Pannonibacter indicus</name>
    <dbReference type="NCBI Taxonomy" id="466044"/>
    <lineage>
        <taxon>Bacteria</taxon>
        <taxon>Pseudomonadati</taxon>
        <taxon>Pseudomonadota</taxon>
        <taxon>Alphaproteobacteria</taxon>
        <taxon>Hyphomicrobiales</taxon>
        <taxon>Stappiaceae</taxon>
        <taxon>Pannonibacter</taxon>
    </lineage>
</organism>
<dbReference type="EMBL" id="CYHE01000002">
    <property type="protein sequence ID" value="CUA93240.1"/>
    <property type="molecule type" value="Genomic_DNA"/>
</dbReference>
<accession>A0A0K6HQP3</accession>
<dbReference type="Pfam" id="PF18557">
    <property type="entry name" value="NepR"/>
    <property type="match status" value="1"/>
</dbReference>
<name>A0A0K6HQP3_9HYPH</name>
<keyword evidence="4" id="KW-1185">Reference proteome</keyword>